<gene>
    <name evidence="10" type="ORF">ACFFVI_10010</name>
</gene>
<keyword evidence="6" id="KW-0482">Metalloprotease</keyword>
<dbReference type="PANTHER" id="PTHR11705:SF143">
    <property type="entry name" value="SLL0236 PROTEIN"/>
    <property type="match status" value="1"/>
</dbReference>
<evidence type="ECO:0000256" key="3">
    <source>
        <dbReference type="ARBA" id="ARBA00022670"/>
    </source>
</evidence>
<feature type="domain" description="Peptidase M14" evidence="9">
    <location>
        <begin position="56"/>
        <end position="366"/>
    </location>
</feature>
<evidence type="ECO:0000256" key="8">
    <source>
        <dbReference type="SAM" id="SignalP"/>
    </source>
</evidence>
<proteinExistence type="inferred from homology"/>
<feature type="signal peptide" evidence="8">
    <location>
        <begin position="1"/>
        <end position="28"/>
    </location>
</feature>
<dbReference type="PANTHER" id="PTHR11705">
    <property type="entry name" value="PROTEASE FAMILY M14 CARBOXYPEPTIDASE A,B"/>
    <property type="match status" value="1"/>
</dbReference>
<comment type="cofactor">
    <cofactor evidence="1">
        <name>Zn(2+)</name>
        <dbReference type="ChEBI" id="CHEBI:29105"/>
    </cofactor>
</comment>
<feature type="chain" id="PRO_5045336503" evidence="8">
    <location>
        <begin position="29"/>
        <end position="422"/>
    </location>
</feature>
<keyword evidence="10" id="KW-0121">Carboxypeptidase</keyword>
<evidence type="ECO:0000259" key="9">
    <source>
        <dbReference type="SMART" id="SM00631"/>
    </source>
</evidence>
<evidence type="ECO:0000256" key="5">
    <source>
        <dbReference type="ARBA" id="ARBA00022833"/>
    </source>
</evidence>
<evidence type="ECO:0000256" key="1">
    <source>
        <dbReference type="ARBA" id="ARBA00001947"/>
    </source>
</evidence>
<name>A0ABV5LTE1_9ACTN</name>
<dbReference type="SMART" id="SM00631">
    <property type="entry name" value="Zn_pept"/>
    <property type="match status" value="1"/>
</dbReference>
<dbReference type="Gene3D" id="3.40.630.10">
    <property type="entry name" value="Zn peptidases"/>
    <property type="match status" value="1"/>
</dbReference>
<organism evidence="10 11">
    <name type="scientific">Kineococcus gynurae</name>
    <dbReference type="NCBI Taxonomy" id="452979"/>
    <lineage>
        <taxon>Bacteria</taxon>
        <taxon>Bacillati</taxon>
        <taxon>Actinomycetota</taxon>
        <taxon>Actinomycetes</taxon>
        <taxon>Kineosporiales</taxon>
        <taxon>Kineosporiaceae</taxon>
        <taxon>Kineococcus</taxon>
    </lineage>
</organism>
<comment type="caution">
    <text evidence="10">The sequence shown here is derived from an EMBL/GenBank/DDBJ whole genome shotgun (WGS) entry which is preliminary data.</text>
</comment>
<dbReference type="Pfam" id="PF00246">
    <property type="entry name" value="Peptidase_M14"/>
    <property type="match status" value="1"/>
</dbReference>
<evidence type="ECO:0000256" key="7">
    <source>
        <dbReference type="SAM" id="MobiDB-lite"/>
    </source>
</evidence>
<evidence type="ECO:0000256" key="2">
    <source>
        <dbReference type="ARBA" id="ARBA00005988"/>
    </source>
</evidence>
<dbReference type="RefSeq" id="WP_380139257.1">
    <property type="nucleotide sequence ID" value="NZ_JBHLUI010000010.1"/>
</dbReference>
<keyword evidence="4" id="KW-0378">Hydrolase</keyword>
<keyword evidence="3" id="KW-0645">Protease</keyword>
<evidence type="ECO:0000256" key="4">
    <source>
        <dbReference type="ARBA" id="ARBA00022801"/>
    </source>
</evidence>
<keyword evidence="8" id="KW-0732">Signal</keyword>
<dbReference type="Proteomes" id="UP001589748">
    <property type="component" value="Unassembled WGS sequence"/>
</dbReference>
<reference evidence="10 11" key="1">
    <citation type="submission" date="2024-09" db="EMBL/GenBank/DDBJ databases">
        <authorList>
            <person name="Sun Q."/>
            <person name="Mori K."/>
        </authorList>
    </citation>
    <scope>NUCLEOTIDE SEQUENCE [LARGE SCALE GENOMIC DNA]</scope>
    <source>
        <strain evidence="10 11">TISTR 1856</strain>
    </source>
</reference>
<evidence type="ECO:0000256" key="6">
    <source>
        <dbReference type="ARBA" id="ARBA00023049"/>
    </source>
</evidence>
<sequence>MWTRSVAPPRRILALALAPVAAFGIVVAAPAAGADVDPLAPPPCTTDIRALPITEFTDHRELGNELQRIAAVSEGRLTVSEIGRTNQDREIWSASVGTGEAVVLLNAEIHGNEKVGPDAILRVLENLATSADPRVAAMLDRITVVAVPKLNADGAELDRRGNDRTWADVVAEFPQLAPAPPAWNYIQRVQQGDDYVNRPGFDLNRDFHADLDYVPDPADLPGTGAEFGFFINPESQALRDLYVGLAEQYGGVDAFLDIHHQGACVARDDTGELIDVAVDYPPLPEWEFEEGGKYAGYENSQDSSRQLAISAWNGIEAAGYVPVRYGHAPERDLPGQARSAFALNGTRTVLFEIRGQTQTLGQAGRERFTRATVAGIERMLLDVSTGAVDRIDPRSYENLADSVQAEPGGGTDQDADQDADID</sequence>
<evidence type="ECO:0000313" key="10">
    <source>
        <dbReference type="EMBL" id="MFB9377306.1"/>
    </source>
</evidence>
<feature type="compositionally biased region" description="Acidic residues" evidence="7">
    <location>
        <begin position="413"/>
        <end position="422"/>
    </location>
</feature>
<feature type="region of interest" description="Disordered" evidence="7">
    <location>
        <begin position="399"/>
        <end position="422"/>
    </location>
</feature>
<dbReference type="InterPro" id="IPR000834">
    <property type="entry name" value="Peptidase_M14"/>
</dbReference>
<evidence type="ECO:0000313" key="11">
    <source>
        <dbReference type="Proteomes" id="UP001589748"/>
    </source>
</evidence>
<dbReference type="SUPFAM" id="SSF53187">
    <property type="entry name" value="Zn-dependent exopeptidases"/>
    <property type="match status" value="1"/>
</dbReference>
<protein>
    <submittedName>
        <fullName evidence="10">M14 family zinc carboxypeptidase</fullName>
    </submittedName>
</protein>
<keyword evidence="11" id="KW-1185">Reference proteome</keyword>
<dbReference type="EMBL" id="JBHMDM010000005">
    <property type="protein sequence ID" value="MFB9377306.1"/>
    <property type="molecule type" value="Genomic_DNA"/>
</dbReference>
<dbReference type="GO" id="GO:0004180">
    <property type="term" value="F:carboxypeptidase activity"/>
    <property type="evidence" value="ECO:0007669"/>
    <property type="project" value="UniProtKB-KW"/>
</dbReference>
<keyword evidence="5" id="KW-0862">Zinc</keyword>
<accession>A0ABV5LTE1</accession>
<comment type="similarity">
    <text evidence="2">Belongs to the peptidase M14 family.</text>
</comment>